<evidence type="ECO:0000259" key="2">
    <source>
        <dbReference type="Pfam" id="PF14222"/>
    </source>
</evidence>
<evidence type="ECO:0000259" key="4">
    <source>
        <dbReference type="Pfam" id="PF14228"/>
    </source>
</evidence>
<feature type="domain" description="Cell morphogenesis central region" evidence="4">
    <location>
        <begin position="1313"/>
        <end position="1360"/>
    </location>
</feature>
<dbReference type="GeneTree" id="ENSGT00610000086058"/>
<evidence type="ECO:0000256" key="1">
    <source>
        <dbReference type="SAM" id="MobiDB-lite"/>
    </source>
</evidence>
<dbReference type="GO" id="GO:0000902">
    <property type="term" value="P:cell morphogenesis"/>
    <property type="evidence" value="ECO:0007669"/>
    <property type="project" value="InterPro"/>
</dbReference>
<dbReference type="PANTHER" id="PTHR12295">
    <property type="entry name" value="FURRY-RELATED"/>
    <property type="match status" value="1"/>
</dbReference>
<feature type="domain" description="Cell morphogenesis protein C-terminal" evidence="3">
    <location>
        <begin position="1947"/>
        <end position="2198"/>
    </location>
</feature>
<feature type="compositionally biased region" description="Low complexity" evidence="1">
    <location>
        <begin position="1425"/>
        <end position="1435"/>
    </location>
</feature>
<dbReference type="InterPro" id="IPR045842">
    <property type="entry name" value="Fry_C"/>
</dbReference>
<feature type="domain" description="Cell morphogenesis central region" evidence="4">
    <location>
        <begin position="1542"/>
        <end position="1600"/>
    </location>
</feature>
<reference evidence="6" key="1">
    <citation type="submission" date="2025-08" db="UniProtKB">
        <authorList>
            <consortium name="Ensembl"/>
        </authorList>
    </citation>
    <scope>IDENTIFICATION</scope>
</reference>
<dbReference type="Pfam" id="PF19421">
    <property type="entry name" value="Fry_C"/>
    <property type="match status" value="1"/>
</dbReference>
<feature type="region of interest" description="Disordered" evidence="1">
    <location>
        <begin position="2403"/>
        <end position="2497"/>
    </location>
</feature>
<dbReference type="InParanoid" id="A0A3Q3N449"/>
<dbReference type="PANTHER" id="PTHR12295:SF9">
    <property type="entry name" value="PROTEIN FURRY HOMOLOG-LIKE"/>
    <property type="match status" value="1"/>
</dbReference>
<dbReference type="InterPro" id="IPR016024">
    <property type="entry name" value="ARM-type_fold"/>
</dbReference>
<dbReference type="Pfam" id="PF14222">
    <property type="entry name" value="MOR2-PAG1_N"/>
    <property type="match status" value="1"/>
</dbReference>
<evidence type="ECO:0000259" key="3">
    <source>
        <dbReference type="Pfam" id="PF14225"/>
    </source>
</evidence>
<protein>
    <submittedName>
        <fullName evidence="6">Furry homolog, like</fullName>
    </submittedName>
</protein>
<evidence type="ECO:0000313" key="6">
    <source>
        <dbReference type="Ensembl" id="ENSLBEP00000028605.1"/>
    </source>
</evidence>
<evidence type="ECO:0000313" key="7">
    <source>
        <dbReference type="Proteomes" id="UP000261660"/>
    </source>
</evidence>
<feature type="compositionally biased region" description="Acidic residues" evidence="1">
    <location>
        <begin position="2431"/>
        <end position="2440"/>
    </location>
</feature>
<name>A0A3Q3N449_9LABR</name>
<dbReference type="InterPro" id="IPR025481">
    <property type="entry name" value="Cell_Morphogen_C"/>
</dbReference>
<dbReference type="Ensembl" id="ENSLBET00000029951.1">
    <property type="protein sequence ID" value="ENSLBEP00000028605.1"/>
    <property type="gene ID" value="ENSLBEG00000021569.1"/>
</dbReference>
<reference evidence="6" key="2">
    <citation type="submission" date="2025-09" db="UniProtKB">
        <authorList>
            <consortium name="Ensembl"/>
        </authorList>
    </citation>
    <scope>IDENTIFICATION</scope>
</reference>
<sequence length="2532" mass="283582">DQLISSMSSIAEHCLPSLLRTLFDWYRRQSGTEDESYEYRPRSSTKSKGDEQHRDKDYLLERRDLAIDFIFCLVSVEVLKQIPLHPVPDVLVHEVLNLAFKHFKHKEGYCGPNTGNVHIIADLYAEVIGVLTQSKFQAVRKKFITELKELRQKEQSPYVVQSIISLIMGMKFFRVKMYPVEDFEASFQFMQECAQYFLEVKDKDIKHALAGLFVEILIPVAAAVKNEVNVPCLKNFVEMLYQTTFDLSSRKKHSLALYPLVTCLLCVSQKQFFLNNWHIFLQNCLSHLKNKDPKMSRVALESLYRLLWVYIIRIKCESNTVTQSRLLSIVSALFPKGSRSVVPRDTPLNIFVKIIQFIAQERLDFAMKEIIYDLLCVGKSHKTFAINPERMNIGLRAFLVIADSLQQKDGEPPMPTTGIIMPSGNTLRVKKIFLNTTLTDEEAKVIGMSIYYPQVRKALDNILRHLDKEVGRSMSMTNVQMSNKEPEDMITGERKPKIDLFRTCVAAIPRLIPDGMSRQDLIELLAKLTIHMDEELRGLAFTTLQALMVDFPEWREDVLSGFVYFIVREVTDVHPTLLDNAVKMLLQLISQWRQAVQSSNKSHDVQGSSSGHSLSLDRTHPLGVLHMVEGLALVVLCSCRPATRRLAVNVLKEVRALHTALGIGKGDEELAIDVMDRLSASVLESFIHLTGADQTNLLYCPSGIDLQTLAEWSSSPISHQFDVVSPSHIWVFAHVTQGQDPWVISFSSYLRQENLPKHCPTALNYAWMFAYTRLQLLSPQVDINSPINAKKVNSLNSSDSYVGLWRNYLILCCSSASSSPSMCSSSSTSGSVRCSPPETLASTPDSGYSYDSKIVGTPSPSSLFKHIVPMMRSECMDITESLVLGLGRTNPVAFRELIEELNPIIKEALERRPENMKRRRRRDILRVQLVRIFELLADAGVISQIASGGLDGESHSLNSTLLEYVDLTRQLLEAENDKDSDTLKDIRCHFSALVANIIQNVPVHQRRTIFPQQSLRHSLFMLFSHWAGPFSIMFTPLDRYSDRNMQINRHQYCALKAMSAVLCCGPVADNVGLSSDGYLYKWLDNILDSQDKKVHQLGCEAVMLLLELNPDQSNLMFWAVDRCYTGSRRVAAGCFRAIANVFHNRDYQFDTVVLLNLILFKAADSSRDIYEAAMQLLQILEPKLFRYAHKLEILRTDGILTPPSPLPHLYSVSYYQLSEELARTYPELTLPIFSEVSQRIQTAHPGGRQVMLHYLLPWMNNVELVDFKPTVRRPEDCGSGEEDEDVHEREIMMVNSRRWLRGEGWGSPRATTMVLNNLMFMTAKYGDEFAWSEIENVWTTLADSWPKNLKIILHFLISMSGVSSDPSLLPYVKRVVVYLGRDKTMQLLEELMSELELTDPVSSAVTHMDNPPYYRISSSYKIPSVTSGTTSSSNTMVPGNEGHHDGKIKDSNMEDSYTHLDIYSGLNSNLNRQHHRLESRYSSSSGGSYEEEKSDSMPLYANWRLKVMDHNRPEPLPFPPTGGCWSPLVDYLPETNTPAVPLHRCNIAVILLTDLIVDHGVKVEWSAYLHLLLHAIFIGFDHQHPEVYEHCKRLLLHLLVVQGANSNVQSVAMVLLRNRDYNEPRVLTVKPCHLKCVSFVSTGVQELLPDCQPSPMTDSGLSSSSTSSSISLGAGGTTLSHLSPSLLSEVDATAEQDEKVKALIEFITSRKRGPLWNHEDVSPKNPNIKSADQLSVFVRHVVTVFKQSPSGFQLESLLSDVALQTALSCSSRHYAGRSFQIFRALKQPLTPALLSDILSRLVETVGDPGEEAQGFVIELLLTLESGIDTLADTVKNYDLLTALAQTSSRDHLLGLKFAANRKSTGQLNTNNGGLFHHAHTRSNSLRASLMCERKGDRRRSNTLDIADRLSGSHGNLARTRSLSSLGGGGGPGGDAIPPVDPSNLMATVFWIATSLLESDYEFEYLLALRLLNKLLGQLPLDRPDSRERLEKVQAKLKWYSFPGLLQLFLKGFTSASTQELTIHLLSKLISVSRQTLIDPSQVAGFPLNILCLLPHLIQHFDSPTPFCKETADKIAKLCAEEKSATLSNLAHMMSLYSTHSYSRDSTNWINVVCRYLHDAFAEITLNLVTYLAELLEKGLPSMQQSLLQIIYSLLSHIDLSAAPVKQFNLEIMKIIGKYVQSPHWKEAQNILKLVVSRSASLVVPDDVQRSYSTESCGSPEIAFTRIFNNSSKELPGKTLDFHFDISETPIIGHKYGDQRTAAGRNGKPQVIAVTRSTSSTSSGSNSNGLVPVSWKRPQLSQRRTRERLMNVLSLCGPESGIPKNPSVVFSSSEDLDSADQQTSLIPTVEEVVREEEVQGEDTGSEQQFGVFKDFDFLDVELEDAEGESMDNFNWGVRRRSLESMDKGDTPSLQECQFTGSTPSLNLTNHEDTDESSEEEVLSASQILTRSGLLNSDSATDDTASNHVDSLQQSQESSSSALTEEAGSLPSLPSLPRLDSPILEMAHSDSASSQLPEVGSIGSSNKLWCSGAF</sequence>
<dbReference type="SUPFAM" id="SSF48371">
    <property type="entry name" value="ARM repeat"/>
    <property type="match status" value="2"/>
</dbReference>
<feature type="compositionally biased region" description="Polar residues" evidence="1">
    <location>
        <begin position="2442"/>
        <end position="2468"/>
    </location>
</feature>
<dbReference type="GO" id="GO:0030427">
    <property type="term" value="C:site of polarized growth"/>
    <property type="evidence" value="ECO:0007669"/>
    <property type="project" value="TreeGrafter"/>
</dbReference>
<feature type="compositionally biased region" description="Basic and acidic residues" evidence="1">
    <location>
        <begin position="1441"/>
        <end position="1451"/>
    </location>
</feature>
<dbReference type="InterPro" id="IPR029473">
    <property type="entry name" value="MOR2-PAG1_mid"/>
</dbReference>
<feature type="domain" description="Cell morphogenesis central region" evidence="4">
    <location>
        <begin position="1692"/>
        <end position="1808"/>
    </location>
</feature>
<dbReference type="InterPro" id="IPR039867">
    <property type="entry name" value="Furry/Tao3/Mor2"/>
</dbReference>
<dbReference type="Pfam" id="PF14228">
    <property type="entry name" value="MOR2-PAG1_mid"/>
    <property type="match status" value="4"/>
</dbReference>
<keyword evidence="7" id="KW-1185">Reference proteome</keyword>
<feature type="compositionally biased region" description="Polar residues" evidence="1">
    <location>
        <begin position="2410"/>
        <end position="2427"/>
    </location>
</feature>
<feature type="domain" description="Protein furry C-terminal" evidence="5">
    <location>
        <begin position="2230"/>
        <end position="2487"/>
    </location>
</feature>
<organism evidence="6 7">
    <name type="scientific">Labrus bergylta</name>
    <name type="common">ballan wrasse</name>
    <dbReference type="NCBI Taxonomy" id="56723"/>
    <lineage>
        <taxon>Eukaryota</taxon>
        <taxon>Metazoa</taxon>
        <taxon>Chordata</taxon>
        <taxon>Craniata</taxon>
        <taxon>Vertebrata</taxon>
        <taxon>Euteleostomi</taxon>
        <taxon>Actinopterygii</taxon>
        <taxon>Neopterygii</taxon>
        <taxon>Teleostei</taxon>
        <taxon>Neoteleostei</taxon>
        <taxon>Acanthomorphata</taxon>
        <taxon>Eupercaria</taxon>
        <taxon>Labriformes</taxon>
        <taxon>Labridae</taxon>
        <taxon>Labrus</taxon>
    </lineage>
</organism>
<feature type="domain" description="Cell morphogenesis protein N-terminal" evidence="2">
    <location>
        <begin position="61"/>
        <end position="592"/>
    </location>
</feature>
<feature type="region of interest" description="Disordered" evidence="1">
    <location>
        <begin position="1425"/>
        <end position="1451"/>
    </location>
</feature>
<proteinExistence type="predicted"/>
<dbReference type="STRING" id="56723.ENSLBEP00000028605"/>
<dbReference type="GO" id="GO:0031175">
    <property type="term" value="P:neuron projection development"/>
    <property type="evidence" value="ECO:0007669"/>
    <property type="project" value="TreeGrafter"/>
</dbReference>
<evidence type="ECO:0000259" key="5">
    <source>
        <dbReference type="Pfam" id="PF19421"/>
    </source>
</evidence>
<accession>A0A3Q3N449</accession>
<feature type="domain" description="Cell morphogenesis central region" evidence="4">
    <location>
        <begin position="1102"/>
        <end position="1266"/>
    </location>
</feature>
<dbReference type="GO" id="GO:0005938">
    <property type="term" value="C:cell cortex"/>
    <property type="evidence" value="ECO:0007669"/>
    <property type="project" value="TreeGrafter"/>
</dbReference>
<dbReference type="Proteomes" id="UP000261660">
    <property type="component" value="Unplaced"/>
</dbReference>
<dbReference type="Pfam" id="PF14225">
    <property type="entry name" value="MOR2-PAG1_C"/>
    <property type="match status" value="1"/>
</dbReference>
<dbReference type="InterPro" id="IPR025614">
    <property type="entry name" value="Cell_morpho_N"/>
</dbReference>
<feature type="compositionally biased region" description="Low complexity" evidence="1">
    <location>
        <begin position="2469"/>
        <end position="2497"/>
    </location>
</feature>